<feature type="transmembrane region" description="Helical" evidence="2">
    <location>
        <begin position="172"/>
        <end position="195"/>
    </location>
</feature>
<feature type="transmembrane region" description="Helical" evidence="2">
    <location>
        <begin position="57"/>
        <end position="83"/>
    </location>
</feature>
<keyword evidence="5" id="KW-1185">Reference proteome</keyword>
<evidence type="ECO:0000256" key="1">
    <source>
        <dbReference type="SAM" id="MobiDB-lite"/>
    </source>
</evidence>
<evidence type="ECO:0000259" key="3">
    <source>
        <dbReference type="Pfam" id="PF20151"/>
    </source>
</evidence>
<dbReference type="AlphaFoldDB" id="A0AAD7CI58"/>
<evidence type="ECO:0000313" key="4">
    <source>
        <dbReference type="EMBL" id="KAJ7649869.1"/>
    </source>
</evidence>
<feature type="transmembrane region" description="Helical" evidence="2">
    <location>
        <begin position="245"/>
        <end position="266"/>
    </location>
</feature>
<sequence length="334" mass="37733">MASPPALTPELELELFQLIGDSQTTNYMAAAATTVLVFEHLLTFPQEVKYVWQCRRISIWAMLYVWIRYIPLVLSIIDLNFIFMEIKSNTVCRGFLLSEMVTVTINSVIVDGILFLRVWILYNKSRMLVFLFTPIMIIQAAAMITIGALTIGPLKDYIHVGPILKGCYSFTVPRIFTFYAVPLLATSTTMFFMTLYKCGQHLFGVRFMRMPIVTLFLRDGVFLFLTILVYSAAELTIWSTLRPTLAEVVIMPAMALHSVVGARILLNIKSLVGTQCQGSLSTIPTTATRTAMTFHTPPIPRAEERVPWYLRTGELSDSSDPEEEELEKELYGAV</sequence>
<dbReference type="EMBL" id="JARKIF010000001">
    <property type="protein sequence ID" value="KAJ7649869.1"/>
    <property type="molecule type" value="Genomic_DNA"/>
</dbReference>
<accession>A0AAD7CI58</accession>
<feature type="transmembrane region" description="Helical" evidence="2">
    <location>
        <begin position="215"/>
        <end position="233"/>
    </location>
</feature>
<comment type="caution">
    <text evidence="4">The sequence shown here is derived from an EMBL/GenBank/DDBJ whole genome shotgun (WGS) entry which is preliminary data.</text>
</comment>
<name>A0AAD7CI58_9AGAR</name>
<keyword evidence="2" id="KW-0472">Membrane</keyword>
<evidence type="ECO:0000256" key="2">
    <source>
        <dbReference type="SAM" id="Phobius"/>
    </source>
</evidence>
<keyword evidence="2" id="KW-1133">Transmembrane helix</keyword>
<protein>
    <recommendedName>
        <fullName evidence="3">DUF6533 domain-containing protein</fullName>
    </recommendedName>
</protein>
<feature type="region of interest" description="Disordered" evidence="1">
    <location>
        <begin position="313"/>
        <end position="334"/>
    </location>
</feature>
<evidence type="ECO:0000313" key="5">
    <source>
        <dbReference type="Proteomes" id="UP001221142"/>
    </source>
</evidence>
<proteinExistence type="predicted"/>
<feature type="transmembrane region" description="Helical" evidence="2">
    <location>
        <begin position="128"/>
        <end position="152"/>
    </location>
</feature>
<gene>
    <name evidence="4" type="ORF">FB45DRAFT_5388</name>
</gene>
<keyword evidence="2" id="KW-0812">Transmembrane</keyword>
<dbReference type="InterPro" id="IPR045340">
    <property type="entry name" value="DUF6533"/>
</dbReference>
<feature type="compositionally biased region" description="Acidic residues" evidence="1">
    <location>
        <begin position="317"/>
        <end position="327"/>
    </location>
</feature>
<reference evidence="4" key="1">
    <citation type="submission" date="2023-03" db="EMBL/GenBank/DDBJ databases">
        <title>Massive genome expansion in bonnet fungi (Mycena s.s.) driven by repeated elements and novel gene families across ecological guilds.</title>
        <authorList>
            <consortium name="Lawrence Berkeley National Laboratory"/>
            <person name="Harder C.B."/>
            <person name="Miyauchi S."/>
            <person name="Viragh M."/>
            <person name="Kuo A."/>
            <person name="Thoen E."/>
            <person name="Andreopoulos B."/>
            <person name="Lu D."/>
            <person name="Skrede I."/>
            <person name="Drula E."/>
            <person name="Henrissat B."/>
            <person name="Morin E."/>
            <person name="Kohler A."/>
            <person name="Barry K."/>
            <person name="LaButti K."/>
            <person name="Morin E."/>
            <person name="Salamov A."/>
            <person name="Lipzen A."/>
            <person name="Mereny Z."/>
            <person name="Hegedus B."/>
            <person name="Baldrian P."/>
            <person name="Stursova M."/>
            <person name="Weitz H."/>
            <person name="Taylor A."/>
            <person name="Grigoriev I.V."/>
            <person name="Nagy L.G."/>
            <person name="Martin F."/>
            <person name="Kauserud H."/>
        </authorList>
    </citation>
    <scope>NUCLEOTIDE SEQUENCE</scope>
    <source>
        <strain evidence="4">9284</strain>
    </source>
</reference>
<feature type="transmembrane region" description="Helical" evidence="2">
    <location>
        <begin position="27"/>
        <end position="45"/>
    </location>
</feature>
<organism evidence="4 5">
    <name type="scientific">Roridomyces roridus</name>
    <dbReference type="NCBI Taxonomy" id="1738132"/>
    <lineage>
        <taxon>Eukaryota</taxon>
        <taxon>Fungi</taxon>
        <taxon>Dikarya</taxon>
        <taxon>Basidiomycota</taxon>
        <taxon>Agaricomycotina</taxon>
        <taxon>Agaricomycetes</taxon>
        <taxon>Agaricomycetidae</taxon>
        <taxon>Agaricales</taxon>
        <taxon>Marasmiineae</taxon>
        <taxon>Mycenaceae</taxon>
        <taxon>Roridomyces</taxon>
    </lineage>
</organism>
<feature type="domain" description="DUF6533" evidence="3">
    <location>
        <begin position="27"/>
        <end position="73"/>
    </location>
</feature>
<dbReference type="Pfam" id="PF20151">
    <property type="entry name" value="DUF6533"/>
    <property type="match status" value="1"/>
</dbReference>
<dbReference type="Proteomes" id="UP001221142">
    <property type="component" value="Unassembled WGS sequence"/>
</dbReference>
<feature type="transmembrane region" description="Helical" evidence="2">
    <location>
        <begin position="95"/>
        <end position="116"/>
    </location>
</feature>